<reference evidence="2 3" key="1">
    <citation type="submission" date="2014-09" db="EMBL/GenBank/DDBJ databases">
        <title>Vibrio maritimus JCM 19235. (C45) whole genome shotgun sequence.</title>
        <authorList>
            <person name="Sawabe T."/>
            <person name="Meirelles P."/>
            <person name="Nakanishi M."/>
            <person name="Sayaka M."/>
            <person name="Hattori M."/>
            <person name="Ohkuma M."/>
        </authorList>
    </citation>
    <scope>NUCLEOTIDE SEQUENCE [LARGE SCALE GENOMIC DNA]</scope>
    <source>
        <strain evidence="3">JCM19235</strain>
    </source>
</reference>
<evidence type="ECO:0000313" key="3">
    <source>
        <dbReference type="Proteomes" id="UP000029228"/>
    </source>
</evidence>
<dbReference type="STRING" id="990268.JCM19235_1795"/>
<organism evidence="2 3">
    <name type="scientific">Vibrio maritimus</name>
    <dbReference type="NCBI Taxonomy" id="990268"/>
    <lineage>
        <taxon>Bacteria</taxon>
        <taxon>Pseudomonadati</taxon>
        <taxon>Pseudomonadota</taxon>
        <taxon>Gammaproteobacteria</taxon>
        <taxon>Vibrionales</taxon>
        <taxon>Vibrionaceae</taxon>
        <taxon>Vibrio</taxon>
    </lineage>
</organism>
<comment type="caution">
    <text evidence="2">The sequence shown here is derived from an EMBL/GenBank/DDBJ whole genome shotgun (WGS) entry which is preliminary data.</text>
</comment>
<dbReference type="RefSeq" id="WP_042476828.1">
    <property type="nucleotide sequence ID" value="NZ_JBHOHJ010000004.1"/>
</dbReference>
<dbReference type="InterPro" id="IPR037401">
    <property type="entry name" value="SnoaL-like"/>
</dbReference>
<evidence type="ECO:0000313" key="2">
    <source>
        <dbReference type="EMBL" id="GAL21969.1"/>
    </source>
</evidence>
<dbReference type="InterPro" id="IPR032710">
    <property type="entry name" value="NTF2-like_dom_sf"/>
</dbReference>
<proteinExistence type="predicted"/>
<feature type="domain" description="SnoaL-like" evidence="1">
    <location>
        <begin position="7"/>
        <end position="109"/>
    </location>
</feature>
<dbReference type="Proteomes" id="UP000029228">
    <property type="component" value="Unassembled WGS sequence"/>
</dbReference>
<evidence type="ECO:0000259" key="1">
    <source>
        <dbReference type="Pfam" id="PF12680"/>
    </source>
</evidence>
<dbReference type="EMBL" id="BBMR01000010">
    <property type="protein sequence ID" value="GAL21969.1"/>
    <property type="molecule type" value="Genomic_DNA"/>
</dbReference>
<keyword evidence="3" id="KW-1185">Reference proteome</keyword>
<dbReference type="Pfam" id="PF12680">
    <property type="entry name" value="SnoaL_2"/>
    <property type="match status" value="1"/>
</dbReference>
<dbReference type="Gene3D" id="3.10.450.50">
    <property type="match status" value="1"/>
</dbReference>
<gene>
    <name evidence="2" type="ORF">JCM19235_1795</name>
</gene>
<dbReference type="OrthoDB" id="1115105at2"/>
<sequence>MNIEAVSEVYEKLSKDNLYLLEDLYHKDVVFEDSAHRFEGWDQLSAYFDSLYTNVIQCDFSIQHHQQVEDTGFLTWTMKLKHPKLNGGQPVEVNGVSHIRFKGDRVIYHRDYFDLGEMLYENIPLLGAVIKNIKQRLGK</sequence>
<dbReference type="AlphaFoldDB" id="A0A090S644"/>
<accession>A0A090S644</accession>
<dbReference type="SUPFAM" id="SSF54427">
    <property type="entry name" value="NTF2-like"/>
    <property type="match status" value="1"/>
</dbReference>
<protein>
    <submittedName>
        <fullName evidence="2">Putative transcriptional regulator</fullName>
    </submittedName>
</protein>
<name>A0A090S644_9VIBR</name>